<accession>A0ABC8R9U1</accession>
<feature type="compositionally biased region" description="Basic and acidic residues" evidence="1">
    <location>
        <begin position="1"/>
        <end position="18"/>
    </location>
</feature>
<evidence type="ECO:0000313" key="3">
    <source>
        <dbReference type="EMBL" id="CAK9141740.1"/>
    </source>
</evidence>
<reference evidence="3 4" key="1">
    <citation type="submission" date="2024-02" db="EMBL/GenBank/DDBJ databases">
        <authorList>
            <person name="Vignale AGUSTIN F."/>
            <person name="Sosa J E."/>
            <person name="Modenutti C."/>
        </authorList>
    </citation>
    <scope>NUCLEOTIDE SEQUENCE [LARGE SCALE GENOMIC DNA]</scope>
</reference>
<dbReference type="Pfam" id="PF00304">
    <property type="entry name" value="Gamma-thionin"/>
    <property type="match status" value="1"/>
</dbReference>
<evidence type="ECO:0000313" key="4">
    <source>
        <dbReference type="Proteomes" id="UP001642360"/>
    </source>
</evidence>
<feature type="region of interest" description="Disordered" evidence="1">
    <location>
        <begin position="1"/>
        <end position="20"/>
    </location>
</feature>
<name>A0ABC8R9U1_9AQUA</name>
<proteinExistence type="predicted"/>
<feature type="domain" description="Knottins-like" evidence="2">
    <location>
        <begin position="34"/>
        <end position="79"/>
    </location>
</feature>
<evidence type="ECO:0000256" key="1">
    <source>
        <dbReference type="SAM" id="MobiDB-lite"/>
    </source>
</evidence>
<dbReference type="SUPFAM" id="SSF57095">
    <property type="entry name" value="Scorpion toxin-like"/>
    <property type="match status" value="1"/>
</dbReference>
<keyword evidence="4" id="KW-1185">Reference proteome</keyword>
<dbReference type="Proteomes" id="UP001642360">
    <property type="component" value="Unassembled WGS sequence"/>
</dbReference>
<protein>
    <recommendedName>
        <fullName evidence="2">Knottins-like domain-containing protein</fullName>
    </recommendedName>
</protein>
<organism evidence="3 4">
    <name type="scientific">Ilex paraguariensis</name>
    <name type="common">yerba mate</name>
    <dbReference type="NCBI Taxonomy" id="185542"/>
    <lineage>
        <taxon>Eukaryota</taxon>
        <taxon>Viridiplantae</taxon>
        <taxon>Streptophyta</taxon>
        <taxon>Embryophyta</taxon>
        <taxon>Tracheophyta</taxon>
        <taxon>Spermatophyta</taxon>
        <taxon>Magnoliopsida</taxon>
        <taxon>eudicotyledons</taxon>
        <taxon>Gunneridae</taxon>
        <taxon>Pentapetalae</taxon>
        <taxon>asterids</taxon>
        <taxon>campanulids</taxon>
        <taxon>Aquifoliales</taxon>
        <taxon>Aquifoliaceae</taxon>
        <taxon>Ilex</taxon>
    </lineage>
</organism>
<dbReference type="AlphaFoldDB" id="A0ABC8R9U1"/>
<evidence type="ECO:0000259" key="2">
    <source>
        <dbReference type="SMART" id="SM00505"/>
    </source>
</evidence>
<sequence length="80" mass="9379">MAEWLKEEERPTVRDGFERGSLNEMGPMKAEAKLCEYKSERFWNPCFSDINCANTCIKEKFNGGHCNGLRRRCYCYKPCT</sequence>
<dbReference type="InterPro" id="IPR008176">
    <property type="entry name" value="Defensin_plant"/>
</dbReference>
<dbReference type="EMBL" id="CAUOFW020001170">
    <property type="protein sequence ID" value="CAK9141740.1"/>
    <property type="molecule type" value="Genomic_DNA"/>
</dbReference>
<dbReference type="Gene3D" id="3.30.30.10">
    <property type="entry name" value="Knottin, scorpion toxin-like"/>
    <property type="match status" value="1"/>
</dbReference>
<dbReference type="InterPro" id="IPR036574">
    <property type="entry name" value="Scorpion_toxin-like_sf"/>
</dbReference>
<dbReference type="InterPro" id="IPR003614">
    <property type="entry name" value="Knottins"/>
</dbReference>
<dbReference type="CDD" id="cd00107">
    <property type="entry name" value="Knot1"/>
    <property type="match status" value="1"/>
</dbReference>
<dbReference type="SMART" id="SM00505">
    <property type="entry name" value="Knot1"/>
    <property type="match status" value="1"/>
</dbReference>
<comment type="caution">
    <text evidence="3">The sequence shown here is derived from an EMBL/GenBank/DDBJ whole genome shotgun (WGS) entry which is preliminary data.</text>
</comment>
<gene>
    <name evidence="3" type="ORF">ILEXP_LOCUS9360</name>
</gene>
<dbReference type="PRINTS" id="PR00288">
    <property type="entry name" value="PUROTHIONIN"/>
</dbReference>